<evidence type="ECO:0000313" key="3">
    <source>
        <dbReference type="Proteomes" id="UP000886653"/>
    </source>
</evidence>
<evidence type="ECO:0000313" key="2">
    <source>
        <dbReference type="EMBL" id="KAG0148146.1"/>
    </source>
</evidence>
<organism evidence="2 3">
    <name type="scientific">Cronartium quercuum f. sp. fusiforme G11</name>
    <dbReference type="NCBI Taxonomy" id="708437"/>
    <lineage>
        <taxon>Eukaryota</taxon>
        <taxon>Fungi</taxon>
        <taxon>Dikarya</taxon>
        <taxon>Basidiomycota</taxon>
        <taxon>Pucciniomycotina</taxon>
        <taxon>Pucciniomycetes</taxon>
        <taxon>Pucciniales</taxon>
        <taxon>Coleosporiaceae</taxon>
        <taxon>Cronartium</taxon>
    </lineage>
</organism>
<feature type="signal peptide" evidence="1">
    <location>
        <begin position="1"/>
        <end position="20"/>
    </location>
</feature>
<dbReference type="PROSITE" id="PS51257">
    <property type="entry name" value="PROKAR_LIPOPROTEIN"/>
    <property type="match status" value="1"/>
</dbReference>
<dbReference type="EMBL" id="MU167240">
    <property type="protein sequence ID" value="KAG0148146.1"/>
    <property type="molecule type" value="Genomic_DNA"/>
</dbReference>
<reference evidence="2" key="1">
    <citation type="submission" date="2013-11" db="EMBL/GenBank/DDBJ databases">
        <title>Genome sequence of the fusiform rust pathogen reveals effectors for host alternation and coevolution with pine.</title>
        <authorList>
            <consortium name="DOE Joint Genome Institute"/>
            <person name="Smith K."/>
            <person name="Pendleton A."/>
            <person name="Kubisiak T."/>
            <person name="Anderson C."/>
            <person name="Salamov A."/>
            <person name="Aerts A."/>
            <person name="Riley R."/>
            <person name="Clum A."/>
            <person name="Lindquist E."/>
            <person name="Ence D."/>
            <person name="Campbell M."/>
            <person name="Kronenberg Z."/>
            <person name="Feau N."/>
            <person name="Dhillon B."/>
            <person name="Hamelin R."/>
            <person name="Burleigh J."/>
            <person name="Smith J."/>
            <person name="Yandell M."/>
            <person name="Nelson C."/>
            <person name="Grigoriev I."/>
            <person name="Davis J."/>
        </authorList>
    </citation>
    <scope>NUCLEOTIDE SEQUENCE</scope>
    <source>
        <strain evidence="2">G11</strain>
    </source>
</reference>
<sequence length="223" mass="24440">MRPVVQVSLLALVACPAVLATKILAINHTQCFNYFLQKSGCVWAAADDHLRCNATDGKPPHHGVGLVSIHQKKGGYKHEEQLLERRYTTPNTNTTFAIGGGAGICGDYTTDMPGACLWIGTRSDSGADPSTAGWLNDAKRANCGKQIYVQRKHKPYMTQYVPLIDGCLFYTKDVAVGCFQIALTTKTFNDLKPSPKELDQGYLEGLVWDYNNDNGDKSRNGPI</sequence>
<proteinExistence type="predicted"/>
<protein>
    <recommendedName>
        <fullName evidence="4">Secreted protein</fullName>
    </recommendedName>
</protein>
<keyword evidence="1" id="KW-0732">Signal</keyword>
<name>A0A9P6TD74_9BASI</name>
<gene>
    <name evidence="2" type="ORF">CROQUDRAFT_41783</name>
</gene>
<dbReference type="AlphaFoldDB" id="A0A9P6TD74"/>
<accession>A0A9P6TD74</accession>
<keyword evidence="3" id="KW-1185">Reference proteome</keyword>
<comment type="caution">
    <text evidence="2">The sequence shown here is derived from an EMBL/GenBank/DDBJ whole genome shotgun (WGS) entry which is preliminary data.</text>
</comment>
<feature type="chain" id="PRO_5040404879" description="Secreted protein" evidence="1">
    <location>
        <begin position="21"/>
        <end position="223"/>
    </location>
</feature>
<dbReference type="Proteomes" id="UP000886653">
    <property type="component" value="Unassembled WGS sequence"/>
</dbReference>
<evidence type="ECO:0000256" key="1">
    <source>
        <dbReference type="SAM" id="SignalP"/>
    </source>
</evidence>
<evidence type="ECO:0008006" key="4">
    <source>
        <dbReference type="Google" id="ProtNLM"/>
    </source>
</evidence>